<accession>M2NHQ0</accession>
<dbReference type="HOGENOM" id="CLU_411033_0_0_1"/>
<dbReference type="Pfam" id="PF10382">
    <property type="entry name" value="ZGRF1-like_N"/>
    <property type="match status" value="1"/>
</dbReference>
<dbReference type="PANTHER" id="PTHR28535:SF1">
    <property type="entry name" value="PROTEIN ZGRF1"/>
    <property type="match status" value="1"/>
</dbReference>
<dbReference type="GO" id="GO:0035861">
    <property type="term" value="C:site of double-strand break"/>
    <property type="evidence" value="ECO:0007669"/>
    <property type="project" value="TreeGrafter"/>
</dbReference>
<dbReference type="GeneID" id="19107080"/>
<dbReference type="InterPro" id="IPR052800">
    <property type="entry name" value="DNA_Repair_Helicase_ZGRF1"/>
</dbReference>
<dbReference type="EMBL" id="KB445552">
    <property type="protein sequence ID" value="EMC98884.1"/>
    <property type="molecule type" value="Genomic_DNA"/>
</dbReference>
<evidence type="ECO:0000256" key="1">
    <source>
        <dbReference type="SAM" id="MobiDB-lite"/>
    </source>
</evidence>
<dbReference type="InterPro" id="IPR018838">
    <property type="entry name" value="ZGRF1-like_N"/>
</dbReference>
<dbReference type="eggNOG" id="ENOG502S77U">
    <property type="taxonomic scope" value="Eukaryota"/>
</dbReference>
<gene>
    <name evidence="3" type="ORF">BAUCODRAFT_103440</name>
</gene>
<reference evidence="3 4" key="1">
    <citation type="journal article" date="2012" name="PLoS Pathog.">
        <title>Diverse lifestyles and strategies of plant pathogenesis encoded in the genomes of eighteen Dothideomycetes fungi.</title>
        <authorList>
            <person name="Ohm R.A."/>
            <person name="Feau N."/>
            <person name="Henrissat B."/>
            <person name="Schoch C.L."/>
            <person name="Horwitz B.A."/>
            <person name="Barry K.W."/>
            <person name="Condon B.J."/>
            <person name="Copeland A.C."/>
            <person name="Dhillon B."/>
            <person name="Glaser F."/>
            <person name="Hesse C.N."/>
            <person name="Kosti I."/>
            <person name="LaButti K."/>
            <person name="Lindquist E.A."/>
            <person name="Lucas S."/>
            <person name="Salamov A.A."/>
            <person name="Bradshaw R.E."/>
            <person name="Ciuffetti L."/>
            <person name="Hamelin R.C."/>
            <person name="Kema G.H.J."/>
            <person name="Lawrence C."/>
            <person name="Scott J.A."/>
            <person name="Spatafora J.W."/>
            <person name="Turgeon B.G."/>
            <person name="de Wit P.J.G.M."/>
            <person name="Zhong S."/>
            <person name="Goodwin S.B."/>
            <person name="Grigoriev I.V."/>
        </authorList>
    </citation>
    <scope>NUCLEOTIDE SEQUENCE [LARGE SCALE GENOMIC DNA]</scope>
    <source>
        <strain evidence="3 4">UAMH 10762</strain>
    </source>
</reference>
<feature type="region of interest" description="Disordered" evidence="1">
    <location>
        <begin position="174"/>
        <end position="309"/>
    </location>
</feature>
<dbReference type="KEGG" id="bcom:BAUCODRAFT_103440"/>
<keyword evidence="4" id="KW-1185">Reference proteome</keyword>
<evidence type="ECO:0000259" key="2">
    <source>
        <dbReference type="Pfam" id="PF10382"/>
    </source>
</evidence>
<dbReference type="Proteomes" id="UP000011761">
    <property type="component" value="Unassembled WGS sequence"/>
</dbReference>
<evidence type="ECO:0000313" key="4">
    <source>
        <dbReference type="Proteomes" id="UP000011761"/>
    </source>
</evidence>
<dbReference type="AlphaFoldDB" id="M2NHQ0"/>
<dbReference type="GO" id="GO:0006302">
    <property type="term" value="P:double-strand break repair"/>
    <property type="evidence" value="ECO:0007669"/>
    <property type="project" value="TreeGrafter"/>
</dbReference>
<evidence type="ECO:0000313" key="3">
    <source>
        <dbReference type="EMBL" id="EMC98884.1"/>
    </source>
</evidence>
<sequence length="676" mass="73683">MTAAGYRNGTPFLSVPHTQNTAPVLEYRCMYTQEVRRKHKRYKDGFLRYHTFNKRVMVYDDKHNFLGDSHWTANAALQEGDEVNLERDGAIVEVGELMHMSETDLSDLIKSKRKGNSDPASSPTPRTPFAKTIIETAARSSVQAKHRSLNALLGGTSGTTGKAALPVKSPYELHQAAAGSEPWEDGRSAKRQRTGAAHGGSIACTKKLSKEEPPWARTSDAAKQRTKAPLQEGQQRMKTHGTVDVHNDEPTSVGFLPGFPSDALAPLTSSPKRPTPNKQPIPVRSSSPAFQTQRLSPKYSVNPGDAHARKATSLVENRCVADDRHKQPKDLSNQRLGAGKDLVRAHRDPKCTTPPVASNVGESTNPATVQIATGLPKKRQLLCQAQLNAYDSQAPSAKLGEDRGRLVNAGRTAVPEKSKVPKTQRELLKERLAKLDGRKLQPTLDDADADIEGVRRQNAAQSAKEVHHDAADGVTCPEKPNQPEARKTSLAELDQTRLHVSPGKADDGRCVTIAPPARNDVASLPARDDGVFQRAQSDNITMSKPWRTSAAPMRLTLSPSKRAAQAGTISEIAPVATPRPLALVKASKKPLHRTVSLKTMPEGSTAVLLSRPFQAPIRAGESGGEMQAAVAVKPDPWSREAFDLFTWRPPNWDEERWCFKDSPDTAVVTAQKINEA</sequence>
<dbReference type="OMA" id="FDLFDWR"/>
<protein>
    <recommendedName>
        <fullName evidence="2">5'-3' DNA helicase ZGRF1-like N-terminal domain-containing protein</fullName>
    </recommendedName>
</protein>
<organism evidence="3 4">
    <name type="scientific">Baudoinia panamericana (strain UAMH 10762)</name>
    <name type="common">Angels' share fungus</name>
    <name type="synonym">Baudoinia compniacensis (strain UAMH 10762)</name>
    <dbReference type="NCBI Taxonomy" id="717646"/>
    <lineage>
        <taxon>Eukaryota</taxon>
        <taxon>Fungi</taxon>
        <taxon>Dikarya</taxon>
        <taxon>Ascomycota</taxon>
        <taxon>Pezizomycotina</taxon>
        <taxon>Dothideomycetes</taxon>
        <taxon>Dothideomycetidae</taxon>
        <taxon>Mycosphaerellales</taxon>
        <taxon>Teratosphaeriaceae</taxon>
        <taxon>Baudoinia</taxon>
    </lineage>
</organism>
<feature type="compositionally biased region" description="Polar residues" evidence="1">
    <location>
        <begin position="280"/>
        <end position="295"/>
    </location>
</feature>
<proteinExistence type="predicted"/>
<feature type="domain" description="5'-3' DNA helicase ZGRF1-like N-terminal" evidence="2">
    <location>
        <begin position="24"/>
        <end position="105"/>
    </location>
</feature>
<name>M2NHQ0_BAUPA</name>
<dbReference type="PANTHER" id="PTHR28535">
    <property type="entry name" value="ZINC FINGER GRF-TYPE CONTAINING 1"/>
    <property type="match status" value="1"/>
</dbReference>
<dbReference type="STRING" id="717646.M2NHQ0"/>
<dbReference type="GO" id="GO:0005634">
    <property type="term" value="C:nucleus"/>
    <property type="evidence" value="ECO:0007669"/>
    <property type="project" value="TreeGrafter"/>
</dbReference>
<dbReference type="RefSeq" id="XP_007673995.1">
    <property type="nucleotide sequence ID" value="XM_007675805.1"/>
</dbReference>
<dbReference type="OrthoDB" id="6513042at2759"/>